<dbReference type="GO" id="GO:0004888">
    <property type="term" value="F:transmembrane signaling receptor activity"/>
    <property type="evidence" value="ECO:0007669"/>
    <property type="project" value="InterPro"/>
</dbReference>
<dbReference type="AlphaFoldDB" id="A0A3S1BT81"/>
<evidence type="ECO:0000256" key="3">
    <source>
        <dbReference type="ARBA" id="ARBA00022448"/>
    </source>
</evidence>
<feature type="transmembrane region" description="Helical" evidence="11">
    <location>
        <begin position="312"/>
        <end position="334"/>
    </location>
</feature>
<feature type="transmembrane region" description="Helical" evidence="11">
    <location>
        <begin position="253"/>
        <end position="274"/>
    </location>
</feature>
<keyword evidence="6" id="KW-0732">Signal</keyword>
<sequence length="351" mass="40411">MLPFRKKMDHQQVWPLLFWTNFSCLIFTAHASFFPTRALFLNALLEDYDNTVTPTFDKPYPTNVNVSLYINNIDAVNEQTMDFTMNLFVTQTWHDYRLEFHGLIDATYLELDSKLIKRFWVPDLYFVNEKFSKVHDVTVPNTLLHLYMDGTVVYKMRISLTATCYMELHSFPMDVQNCSLLMKSFGYTNNSIQFQWSSTNPLTRQEKLEMSQFSLVNLKHRNCDGIGQNNDSFTCLAVDLKLHRSVGFYMIQLYIPSALIVVLSWVSFCLDVGAVPARISLGILTVLTMTNMKTIAVSSLPKVSYIKAIDVWMAACLAFVFSSLLEFAIVNAFARRLVPNSVSWEVMMEAE</sequence>
<keyword evidence="3 11" id="KW-0813">Transport</keyword>
<feature type="transmembrane region" description="Helical" evidence="11">
    <location>
        <begin position="281"/>
        <end position="300"/>
    </location>
</feature>
<evidence type="ECO:0000259" key="13">
    <source>
        <dbReference type="Pfam" id="PF02932"/>
    </source>
</evidence>
<dbReference type="PRINTS" id="PR00253">
    <property type="entry name" value="GABAARECEPTR"/>
</dbReference>
<comment type="similarity">
    <text evidence="11">Belongs to the ligand-gated ion channel (TC 1.A.9) family.</text>
</comment>
<dbReference type="PROSITE" id="PS00236">
    <property type="entry name" value="NEUROTR_ION_CHANNEL"/>
    <property type="match status" value="1"/>
</dbReference>
<keyword evidence="9 11" id="KW-0472">Membrane</keyword>
<dbReference type="OrthoDB" id="407674at2759"/>
<organism evidence="14 15">
    <name type="scientific">Elysia chlorotica</name>
    <name type="common">Eastern emerald elysia</name>
    <name type="synonym">Sea slug</name>
    <dbReference type="NCBI Taxonomy" id="188477"/>
    <lineage>
        <taxon>Eukaryota</taxon>
        <taxon>Metazoa</taxon>
        <taxon>Spiralia</taxon>
        <taxon>Lophotrochozoa</taxon>
        <taxon>Mollusca</taxon>
        <taxon>Gastropoda</taxon>
        <taxon>Heterobranchia</taxon>
        <taxon>Euthyneura</taxon>
        <taxon>Panpulmonata</taxon>
        <taxon>Sacoglossa</taxon>
        <taxon>Placobranchoidea</taxon>
        <taxon>Plakobranchidae</taxon>
        <taxon>Elysia</taxon>
    </lineage>
</organism>
<evidence type="ECO:0000256" key="10">
    <source>
        <dbReference type="ARBA" id="ARBA00023303"/>
    </source>
</evidence>
<dbReference type="InterPro" id="IPR018000">
    <property type="entry name" value="Neurotransmitter_ion_chnl_CS"/>
</dbReference>
<feature type="domain" description="Neurotransmitter-gated ion-channel transmembrane" evidence="13">
    <location>
        <begin position="253"/>
        <end position="336"/>
    </location>
</feature>
<dbReference type="InterPro" id="IPR036719">
    <property type="entry name" value="Neuro-gated_channel_TM_sf"/>
</dbReference>
<dbReference type="Gene3D" id="1.20.58.390">
    <property type="entry name" value="Neurotransmitter-gated ion-channel transmembrane domain"/>
    <property type="match status" value="1"/>
</dbReference>
<evidence type="ECO:0000256" key="8">
    <source>
        <dbReference type="ARBA" id="ARBA00023065"/>
    </source>
</evidence>
<dbReference type="InterPro" id="IPR006201">
    <property type="entry name" value="Neur_channel"/>
</dbReference>
<dbReference type="EMBL" id="RQTK01000845">
    <property type="protein sequence ID" value="RUS74301.1"/>
    <property type="molecule type" value="Genomic_DNA"/>
</dbReference>
<dbReference type="InterPro" id="IPR006028">
    <property type="entry name" value="GABAA/Glycine_rcpt"/>
</dbReference>
<dbReference type="GO" id="GO:0005886">
    <property type="term" value="C:plasma membrane"/>
    <property type="evidence" value="ECO:0007669"/>
    <property type="project" value="UniProtKB-SubCell"/>
</dbReference>
<dbReference type="InterPro" id="IPR006202">
    <property type="entry name" value="Neur_chan_lig-bd"/>
</dbReference>
<protein>
    <recommendedName>
        <fullName evidence="16">Neurotransmitter-gated ion-channel ligand-binding domain-containing protein</fullName>
    </recommendedName>
</protein>
<dbReference type="InterPro" id="IPR038050">
    <property type="entry name" value="Neuro_actylchol_rec"/>
</dbReference>
<dbReference type="InterPro" id="IPR036734">
    <property type="entry name" value="Neur_chan_lig-bd_sf"/>
</dbReference>
<keyword evidence="7 11" id="KW-1133">Transmembrane helix</keyword>
<evidence type="ECO:0000256" key="11">
    <source>
        <dbReference type="RuleBase" id="RU000687"/>
    </source>
</evidence>
<keyword evidence="15" id="KW-1185">Reference proteome</keyword>
<evidence type="ECO:0000313" key="15">
    <source>
        <dbReference type="Proteomes" id="UP000271974"/>
    </source>
</evidence>
<feature type="non-terminal residue" evidence="14">
    <location>
        <position position="351"/>
    </location>
</feature>
<comment type="subcellular location">
    <subcellularLocation>
        <location evidence="2">Cell membrane</location>
    </subcellularLocation>
    <subcellularLocation>
        <location evidence="1">Membrane</location>
        <topology evidence="1">Multi-pass membrane protein</topology>
    </subcellularLocation>
</comment>
<evidence type="ECO:0000256" key="1">
    <source>
        <dbReference type="ARBA" id="ARBA00004141"/>
    </source>
</evidence>
<dbReference type="Pfam" id="PF02932">
    <property type="entry name" value="Neur_chan_memb"/>
    <property type="match status" value="1"/>
</dbReference>
<feature type="domain" description="Neurotransmitter-gated ion-channel ligand-binding" evidence="12">
    <location>
        <begin position="41"/>
        <end position="218"/>
    </location>
</feature>
<keyword evidence="10 11" id="KW-0407">Ion channel</keyword>
<evidence type="ECO:0000256" key="7">
    <source>
        <dbReference type="ARBA" id="ARBA00022989"/>
    </source>
</evidence>
<dbReference type="GO" id="GO:0005230">
    <property type="term" value="F:extracellular ligand-gated monoatomic ion channel activity"/>
    <property type="evidence" value="ECO:0007669"/>
    <property type="project" value="InterPro"/>
</dbReference>
<proteinExistence type="inferred from homology"/>
<evidence type="ECO:0000256" key="2">
    <source>
        <dbReference type="ARBA" id="ARBA00004236"/>
    </source>
</evidence>
<dbReference type="CDD" id="cd19049">
    <property type="entry name" value="LGIC_TM_anion"/>
    <property type="match status" value="1"/>
</dbReference>
<dbReference type="Gene3D" id="2.70.170.10">
    <property type="entry name" value="Neurotransmitter-gated ion-channel ligand-binding domain"/>
    <property type="match status" value="1"/>
</dbReference>
<dbReference type="SUPFAM" id="SSF90112">
    <property type="entry name" value="Neurotransmitter-gated ion-channel transmembrane pore"/>
    <property type="match status" value="1"/>
</dbReference>
<evidence type="ECO:0000259" key="12">
    <source>
        <dbReference type="Pfam" id="PF02931"/>
    </source>
</evidence>
<evidence type="ECO:0000256" key="5">
    <source>
        <dbReference type="ARBA" id="ARBA00022692"/>
    </source>
</evidence>
<dbReference type="FunFam" id="2.70.170.10:FF:000045">
    <property type="entry name" value="Predicted protein"/>
    <property type="match status" value="1"/>
</dbReference>
<dbReference type="Proteomes" id="UP000271974">
    <property type="component" value="Unassembled WGS sequence"/>
</dbReference>
<reference evidence="14 15" key="1">
    <citation type="submission" date="2019-01" db="EMBL/GenBank/DDBJ databases">
        <title>A draft genome assembly of the solar-powered sea slug Elysia chlorotica.</title>
        <authorList>
            <person name="Cai H."/>
            <person name="Li Q."/>
            <person name="Fang X."/>
            <person name="Li J."/>
            <person name="Curtis N.E."/>
            <person name="Altenburger A."/>
            <person name="Shibata T."/>
            <person name="Feng M."/>
            <person name="Maeda T."/>
            <person name="Schwartz J.A."/>
            <person name="Shigenobu S."/>
            <person name="Lundholm N."/>
            <person name="Nishiyama T."/>
            <person name="Yang H."/>
            <person name="Hasebe M."/>
            <person name="Li S."/>
            <person name="Pierce S.K."/>
            <person name="Wang J."/>
        </authorList>
    </citation>
    <scope>NUCLEOTIDE SEQUENCE [LARGE SCALE GENOMIC DNA]</scope>
    <source>
        <strain evidence="14">EC2010</strain>
        <tissue evidence="14">Whole organism of an adult</tissue>
    </source>
</reference>
<dbReference type="PANTHER" id="PTHR18945">
    <property type="entry name" value="NEUROTRANSMITTER GATED ION CHANNEL"/>
    <property type="match status" value="1"/>
</dbReference>
<dbReference type="SUPFAM" id="SSF63712">
    <property type="entry name" value="Nicotinic receptor ligand binding domain-like"/>
    <property type="match status" value="1"/>
</dbReference>
<comment type="caution">
    <text evidence="14">The sequence shown here is derived from an EMBL/GenBank/DDBJ whole genome shotgun (WGS) entry which is preliminary data.</text>
</comment>
<evidence type="ECO:0000256" key="4">
    <source>
        <dbReference type="ARBA" id="ARBA00022475"/>
    </source>
</evidence>
<dbReference type="Pfam" id="PF02931">
    <property type="entry name" value="Neur_chan_LBD"/>
    <property type="match status" value="1"/>
</dbReference>
<evidence type="ECO:0000256" key="6">
    <source>
        <dbReference type="ARBA" id="ARBA00022729"/>
    </source>
</evidence>
<keyword evidence="4" id="KW-1003">Cell membrane</keyword>
<keyword evidence="8 11" id="KW-0406">Ion transport</keyword>
<name>A0A3S1BT81_ELYCH</name>
<evidence type="ECO:0000256" key="9">
    <source>
        <dbReference type="ARBA" id="ARBA00023136"/>
    </source>
</evidence>
<dbReference type="NCBIfam" id="TIGR00860">
    <property type="entry name" value="LIC"/>
    <property type="match status" value="1"/>
</dbReference>
<evidence type="ECO:0008006" key="16">
    <source>
        <dbReference type="Google" id="ProtNLM"/>
    </source>
</evidence>
<dbReference type="PRINTS" id="PR00252">
    <property type="entry name" value="NRIONCHANNEL"/>
</dbReference>
<dbReference type="STRING" id="188477.A0A3S1BT81"/>
<accession>A0A3S1BT81</accession>
<evidence type="ECO:0000313" key="14">
    <source>
        <dbReference type="EMBL" id="RUS74301.1"/>
    </source>
</evidence>
<dbReference type="InterPro" id="IPR006029">
    <property type="entry name" value="Neurotrans-gated_channel_TM"/>
</dbReference>
<gene>
    <name evidence="14" type="ORF">EGW08_017938</name>
</gene>
<comment type="caution">
    <text evidence="11">Lacks conserved residue(s) required for the propagation of feature annotation.</text>
</comment>
<keyword evidence="5 11" id="KW-0812">Transmembrane</keyword>